<keyword evidence="3" id="KW-0813">Transport</keyword>
<dbReference type="InterPro" id="IPR050490">
    <property type="entry name" value="Bact_solute-bd_prot1"/>
</dbReference>
<evidence type="ECO:0000256" key="3">
    <source>
        <dbReference type="ARBA" id="ARBA00022448"/>
    </source>
</evidence>
<evidence type="ECO:0000256" key="5">
    <source>
        <dbReference type="SAM" id="SignalP"/>
    </source>
</evidence>
<gene>
    <name evidence="6" type="ORF">ACFPK8_06390</name>
</gene>
<reference evidence="7" key="1">
    <citation type="journal article" date="2019" name="Int. J. Syst. Evol. Microbiol.">
        <title>The Global Catalogue of Microorganisms (GCM) 10K type strain sequencing project: providing services to taxonomists for standard genome sequencing and annotation.</title>
        <authorList>
            <consortium name="The Broad Institute Genomics Platform"/>
            <consortium name="The Broad Institute Genome Sequencing Center for Infectious Disease"/>
            <person name="Wu L."/>
            <person name="Ma J."/>
        </authorList>
    </citation>
    <scope>NUCLEOTIDE SEQUENCE [LARGE SCALE GENOMIC DNA]</scope>
    <source>
        <strain evidence="7">CGMCC 1.16455</strain>
    </source>
</reference>
<evidence type="ECO:0000313" key="6">
    <source>
        <dbReference type="EMBL" id="MFC5297135.1"/>
    </source>
</evidence>
<evidence type="ECO:0000256" key="2">
    <source>
        <dbReference type="ARBA" id="ARBA00008520"/>
    </source>
</evidence>
<feature type="signal peptide" evidence="5">
    <location>
        <begin position="1"/>
        <end position="19"/>
    </location>
</feature>
<dbReference type="Pfam" id="PF01547">
    <property type="entry name" value="SBP_bac_1"/>
    <property type="match status" value="1"/>
</dbReference>
<proteinExistence type="inferred from homology"/>
<dbReference type="Proteomes" id="UP001595937">
    <property type="component" value="Unassembled WGS sequence"/>
</dbReference>
<evidence type="ECO:0000313" key="7">
    <source>
        <dbReference type="Proteomes" id="UP001595937"/>
    </source>
</evidence>
<dbReference type="PROSITE" id="PS51257">
    <property type="entry name" value="PROKAR_LIPOPROTEIN"/>
    <property type="match status" value="1"/>
</dbReference>
<dbReference type="RefSeq" id="WP_343925780.1">
    <property type="nucleotide sequence ID" value="NZ_BAAAIR010000047.1"/>
</dbReference>
<accession>A0ABW0FEV4</accession>
<dbReference type="Gene3D" id="3.40.190.10">
    <property type="entry name" value="Periplasmic binding protein-like II"/>
    <property type="match status" value="1"/>
</dbReference>
<comment type="similarity">
    <text evidence="2">Belongs to the bacterial solute-binding protein 1 family.</text>
</comment>
<dbReference type="PANTHER" id="PTHR43649">
    <property type="entry name" value="ARABINOSE-BINDING PROTEIN-RELATED"/>
    <property type="match status" value="1"/>
</dbReference>
<dbReference type="InterPro" id="IPR006059">
    <property type="entry name" value="SBP"/>
</dbReference>
<dbReference type="PANTHER" id="PTHR43649:SF31">
    <property type="entry name" value="SN-GLYCEROL-3-PHOSPHATE-BINDING PERIPLASMIC PROTEIN UGPB"/>
    <property type="match status" value="1"/>
</dbReference>
<dbReference type="EMBL" id="JBHSLN010000019">
    <property type="protein sequence ID" value="MFC5297135.1"/>
    <property type="molecule type" value="Genomic_DNA"/>
</dbReference>
<comment type="caution">
    <text evidence="6">The sequence shown here is derived from an EMBL/GenBank/DDBJ whole genome shotgun (WGS) entry which is preliminary data.</text>
</comment>
<keyword evidence="7" id="KW-1185">Reference proteome</keyword>
<dbReference type="SUPFAM" id="SSF53850">
    <property type="entry name" value="Periplasmic binding protein-like II"/>
    <property type="match status" value="1"/>
</dbReference>
<sequence>MRRRTVLAGLALGGLTATAAGCSSGGSGSGGSGGGGGDIDISDTEMEASIEFAAWESDFDWESVIAGFNEKYPNITVEVTKSPFKEFFTRLQTQASGDNLPDAFMMNGPNFQLYASHDILVPFDAAVDSGDLDFGNYPEAMADLYTYEGTPYGVPTSYDSIGLWYNTELFEKAGVDVPTDDWTWDDLHEASKSISEALADDGVYGFAGGAYNQELFYNLIFQAGGEVLNEDSTKAQYSSDGSRAALQFLRDMVEDGSSPSIQTTADTSPDELFKSGKAAMVYGGSFRVAGYVDSAVGESIQVVQLPIGEQRGVVLHGGAVVANAASENASAAAAFAVYHGSQEGQEIIGESGASIPAFQGTEQAYIDAHPEYDLDVFPKSAAEYGFPYPVSANTQAWLVVESDMVPKILAGDLSVEEGTTQLDEKIDALLAEEEA</sequence>
<dbReference type="GeneID" id="303298689"/>
<evidence type="ECO:0000256" key="4">
    <source>
        <dbReference type="ARBA" id="ARBA00022729"/>
    </source>
</evidence>
<feature type="chain" id="PRO_5045967359" evidence="5">
    <location>
        <begin position="20"/>
        <end position="435"/>
    </location>
</feature>
<keyword evidence="4 5" id="KW-0732">Signal</keyword>
<organism evidence="6 7">
    <name type="scientific">Brachybacterium tyrofermentans</name>
    <dbReference type="NCBI Taxonomy" id="47848"/>
    <lineage>
        <taxon>Bacteria</taxon>
        <taxon>Bacillati</taxon>
        <taxon>Actinomycetota</taxon>
        <taxon>Actinomycetes</taxon>
        <taxon>Micrococcales</taxon>
        <taxon>Dermabacteraceae</taxon>
        <taxon>Brachybacterium</taxon>
    </lineage>
</organism>
<comment type="subcellular location">
    <subcellularLocation>
        <location evidence="1">Cell envelope</location>
    </subcellularLocation>
</comment>
<protein>
    <submittedName>
        <fullName evidence="6">ABC transporter substrate-binding protein</fullName>
    </submittedName>
</protein>
<evidence type="ECO:0000256" key="1">
    <source>
        <dbReference type="ARBA" id="ARBA00004196"/>
    </source>
</evidence>
<dbReference type="CDD" id="cd13585">
    <property type="entry name" value="PBP2_TMBP_like"/>
    <property type="match status" value="1"/>
</dbReference>
<name>A0ABW0FEV4_9MICO</name>